<feature type="signal peptide" evidence="1">
    <location>
        <begin position="1"/>
        <end position="21"/>
    </location>
</feature>
<keyword evidence="3" id="KW-1185">Reference proteome</keyword>
<dbReference type="EMBL" id="SMKA01000062">
    <property type="protein sequence ID" value="TDC29274.1"/>
    <property type="molecule type" value="Genomic_DNA"/>
</dbReference>
<evidence type="ECO:0000256" key="1">
    <source>
        <dbReference type="SAM" id="SignalP"/>
    </source>
</evidence>
<comment type="caution">
    <text evidence="2">The sequence shown here is derived from an EMBL/GenBank/DDBJ whole genome shotgun (WGS) entry which is preliminary data.</text>
</comment>
<dbReference type="AlphaFoldDB" id="A0A4R4Q2R2"/>
<sequence length="128" mass="13523">MAATLGAATIAAAGAATPAVAADFDCRDSPVCSVSVTPLRAVGKYTAQVDNKYSANGAQSWIWIWTSNMGAHTDYYLIGDGAMHKLYTDKKSSRSAALPADVAKFRACGPNGFGRDECSNWAWPGLWS</sequence>
<keyword evidence="1" id="KW-0732">Signal</keyword>
<accession>A0A4R4Q2R2</accession>
<evidence type="ECO:0008006" key="4">
    <source>
        <dbReference type="Google" id="ProtNLM"/>
    </source>
</evidence>
<name>A0A4R4Q2R2_9ACTN</name>
<evidence type="ECO:0000313" key="3">
    <source>
        <dbReference type="Proteomes" id="UP000295075"/>
    </source>
</evidence>
<proteinExistence type="predicted"/>
<gene>
    <name evidence="2" type="ORF">E1261_16180</name>
</gene>
<organism evidence="2 3">
    <name type="scientific">Kribbella albertanoniae</name>
    <dbReference type="NCBI Taxonomy" id="1266829"/>
    <lineage>
        <taxon>Bacteria</taxon>
        <taxon>Bacillati</taxon>
        <taxon>Actinomycetota</taxon>
        <taxon>Actinomycetes</taxon>
        <taxon>Propionibacteriales</taxon>
        <taxon>Kribbellaceae</taxon>
        <taxon>Kribbella</taxon>
    </lineage>
</organism>
<dbReference type="OrthoDB" id="5198363at2"/>
<protein>
    <recommendedName>
        <fullName evidence="4">Peptidase inhibitor family I36 protein</fullName>
    </recommendedName>
</protein>
<dbReference type="RefSeq" id="WP_132407461.1">
    <property type="nucleotide sequence ID" value="NZ_SMKA01000062.1"/>
</dbReference>
<evidence type="ECO:0000313" key="2">
    <source>
        <dbReference type="EMBL" id="TDC29274.1"/>
    </source>
</evidence>
<reference evidence="2 3" key="1">
    <citation type="submission" date="2019-03" db="EMBL/GenBank/DDBJ databases">
        <title>Draft genome sequences of novel Actinobacteria.</title>
        <authorList>
            <person name="Sahin N."/>
            <person name="Ay H."/>
            <person name="Saygin H."/>
        </authorList>
    </citation>
    <scope>NUCLEOTIDE SEQUENCE [LARGE SCALE GENOMIC DNA]</scope>
    <source>
        <strain evidence="2 3">JCM 30547</strain>
    </source>
</reference>
<dbReference type="Proteomes" id="UP000295075">
    <property type="component" value="Unassembled WGS sequence"/>
</dbReference>
<feature type="chain" id="PRO_5021030215" description="Peptidase inhibitor family I36 protein" evidence="1">
    <location>
        <begin position="22"/>
        <end position="128"/>
    </location>
</feature>